<protein>
    <submittedName>
        <fullName evidence="1">Uncharacterized protein</fullName>
    </submittedName>
</protein>
<evidence type="ECO:0000313" key="1">
    <source>
        <dbReference type="EMBL" id="DAE27330.1"/>
    </source>
</evidence>
<dbReference type="EMBL" id="BK015835">
    <property type="protein sequence ID" value="DAE27330.1"/>
    <property type="molecule type" value="Genomic_DNA"/>
</dbReference>
<sequence length="114" mass="13426">MAGYNSIADKRPDLLKYFKNKNQAEQITCGSHAQIELICPVCGRFKRMIAKDFVKRGFVCDYCSDTISYPNKFIRKYLDIIKEFTEEKDYEKVFEWSEGLIYDGYFKLRGKSMS</sequence>
<reference evidence="1" key="1">
    <citation type="journal article" date="2021" name="Proc. Natl. Acad. Sci. U.S.A.">
        <title>A Catalog of Tens of Thousands of Viruses from Human Metagenomes Reveals Hidden Associations with Chronic Diseases.</title>
        <authorList>
            <person name="Tisza M.J."/>
            <person name="Buck C.B."/>
        </authorList>
    </citation>
    <scope>NUCLEOTIDE SEQUENCE</scope>
    <source>
        <strain evidence="1">Ct8MV80</strain>
    </source>
</reference>
<organism evidence="1">
    <name type="scientific">virus sp. ct8MV80</name>
    <dbReference type="NCBI Taxonomy" id="2826793"/>
    <lineage>
        <taxon>Viruses</taxon>
    </lineage>
</organism>
<accession>A0A8S5R866</accession>
<name>A0A8S5R866_9VIRU</name>
<proteinExistence type="predicted"/>